<dbReference type="GO" id="GO:0015074">
    <property type="term" value="P:DNA integration"/>
    <property type="evidence" value="ECO:0007669"/>
    <property type="project" value="InterPro"/>
</dbReference>
<sequence>GVGKADWKADFANEYVEIDATTLDLFAKKINLDLASAIWKMNKEAFRDFDECCERVKENQKRYTVVGLIDVHSGVCSYVIGKSENIYTVKRCLAKYISKFGKPLRVVGDNGKAFKSNEMAGTFESLDIEYLAVRAYSGWLKPYIERSWRSFQDNFSQNIAGFIGHSVEQRQAIEFGFSKMERRLKKGEQTNLKRMLLINDLEKLMDDYIDEFINRRWLDRLGSSPLEAYKSDEDKIERLSSTLVCARLGNMLTKKVYKKGIMHDNAYYICAKSFEYDEVKIVPNINNVDEVYIWSTIGEFIG</sequence>
<dbReference type="AlphaFoldDB" id="A0A5L4KFD0"/>
<evidence type="ECO:0000259" key="1">
    <source>
        <dbReference type="PROSITE" id="PS50994"/>
    </source>
</evidence>
<dbReference type="SUPFAM" id="SSF53098">
    <property type="entry name" value="Ribonuclease H-like"/>
    <property type="match status" value="1"/>
</dbReference>
<dbReference type="InterPro" id="IPR012337">
    <property type="entry name" value="RNaseH-like_sf"/>
</dbReference>
<dbReference type="Gene3D" id="3.30.420.10">
    <property type="entry name" value="Ribonuclease H-like superfamily/Ribonuclease H"/>
    <property type="match status" value="1"/>
</dbReference>
<dbReference type="PROSITE" id="PS50994">
    <property type="entry name" value="INTEGRASE"/>
    <property type="match status" value="1"/>
</dbReference>
<organism evidence="2">
    <name type="scientific">Campylobacter fetus</name>
    <dbReference type="NCBI Taxonomy" id="196"/>
    <lineage>
        <taxon>Bacteria</taxon>
        <taxon>Pseudomonadati</taxon>
        <taxon>Campylobacterota</taxon>
        <taxon>Epsilonproteobacteria</taxon>
        <taxon>Campylobacterales</taxon>
        <taxon>Campylobacteraceae</taxon>
        <taxon>Campylobacter</taxon>
    </lineage>
</organism>
<reference evidence="2" key="1">
    <citation type="submission" date="2018-05" db="EMBL/GenBank/DDBJ databases">
        <authorList>
            <consortium name="PulseNet: The National Subtyping Network for Foodborne Disease Surveillance"/>
            <person name="Tarr C.L."/>
            <person name="Trees E."/>
            <person name="Katz L.S."/>
            <person name="Carleton-Romer H.A."/>
            <person name="Stroika S."/>
            <person name="Kucerova Z."/>
            <person name="Roache K.F."/>
            <person name="Sabol A.L."/>
            <person name="Besser J."/>
            <person name="Gerner-Smidt P."/>
        </authorList>
    </citation>
    <scope>NUCLEOTIDE SEQUENCE</scope>
    <source>
        <strain evidence="2">2014D-0197</strain>
    </source>
</reference>
<accession>A0A5L4KFD0</accession>
<comment type="caution">
    <text evidence="2">The sequence shown here is derived from an EMBL/GenBank/DDBJ whole genome shotgun (WGS) entry which is preliminary data.</text>
</comment>
<protein>
    <submittedName>
        <fullName evidence="2">Transposase family protein</fullName>
    </submittedName>
</protein>
<dbReference type="InterPro" id="IPR036397">
    <property type="entry name" value="RNaseH_sf"/>
</dbReference>
<dbReference type="InterPro" id="IPR001584">
    <property type="entry name" value="Integrase_cat-core"/>
</dbReference>
<proteinExistence type="predicted"/>
<feature type="non-terminal residue" evidence="2">
    <location>
        <position position="1"/>
    </location>
</feature>
<feature type="non-terminal residue" evidence="2">
    <location>
        <position position="302"/>
    </location>
</feature>
<name>A0A5L4KFD0_CAMFE</name>
<dbReference type="GO" id="GO:0003676">
    <property type="term" value="F:nucleic acid binding"/>
    <property type="evidence" value="ECO:0007669"/>
    <property type="project" value="InterPro"/>
</dbReference>
<evidence type="ECO:0000313" key="2">
    <source>
        <dbReference type="EMBL" id="EAK0453800.1"/>
    </source>
</evidence>
<dbReference type="EMBL" id="AACCXK010000049">
    <property type="protein sequence ID" value="EAK0453800.1"/>
    <property type="molecule type" value="Genomic_DNA"/>
</dbReference>
<gene>
    <name evidence="2" type="ORF">AAH17_09160</name>
</gene>
<feature type="domain" description="Integrase catalytic" evidence="1">
    <location>
        <begin position="32"/>
        <end position="233"/>
    </location>
</feature>